<keyword evidence="3" id="KW-0862">Zinc</keyword>
<feature type="coiled-coil region" evidence="5">
    <location>
        <begin position="182"/>
        <end position="228"/>
    </location>
</feature>
<dbReference type="PROSITE" id="PS50119">
    <property type="entry name" value="ZF_BBOX"/>
    <property type="match status" value="1"/>
</dbReference>
<dbReference type="SMART" id="SM00336">
    <property type="entry name" value="BBOX"/>
    <property type="match status" value="1"/>
</dbReference>
<protein>
    <submittedName>
        <fullName evidence="9">Uncharacterized protein</fullName>
    </submittedName>
</protein>
<keyword evidence="5" id="KW-0175">Coiled coil</keyword>
<name>A0AA88T2H3_CHASR</name>
<proteinExistence type="predicted"/>
<dbReference type="SMART" id="SM00589">
    <property type="entry name" value="PRY"/>
    <property type="match status" value="1"/>
</dbReference>
<dbReference type="InterPro" id="IPR013083">
    <property type="entry name" value="Znf_RING/FYVE/PHD"/>
</dbReference>
<dbReference type="EMBL" id="JAUPFM010000001">
    <property type="protein sequence ID" value="KAK2861556.1"/>
    <property type="molecule type" value="Genomic_DNA"/>
</dbReference>
<sequence>MASRSEEDLCCPVCREVFKNPVLLSCSHSFCKDCVKSWWRKNKTRECPVCKRRSSRPDPPLNLVLKNLCESILQGRDQSSSEGLCSLHSEKLKLFCLDHQQPVCLVCRDSRKHSNHRFRPINEAAQDHRETLQRSLKPLQDKLELCRKLKVDFDQTAKHIEVQARHTERQIQEQFKKLHQFLEEEEEARMAALRQEEEQKSQMIKGKMEALSREIAALSDTVRDTEDELRAEDVSFLTKYKAAVDRVQQFPLLEALQLPTGALIDQAKHLGNLSFNIWNKMKDVVSYTPVVLDPNTAGRLILSEDLTSVTQGDKQQVPDNPERFNSCCVVGSEGFISGTHSWDVDVGGSTNWTLGVLKKSVWRKGYVLYNTWGVTFFEGNYKTSSPTAPQTDLPVNPLRRIRVTLDWIEGKLRFIDSKTNTHIHTFTHTFTERMFPFILNVDKLPVRILPEKVFVTVGHSSWT</sequence>
<dbReference type="InterPro" id="IPR043136">
    <property type="entry name" value="B30.2/SPRY_sf"/>
</dbReference>
<reference evidence="9" key="1">
    <citation type="submission" date="2023-07" db="EMBL/GenBank/DDBJ databases">
        <title>Chromosome-level Genome Assembly of Striped Snakehead (Channa striata).</title>
        <authorList>
            <person name="Liu H."/>
        </authorList>
    </citation>
    <scope>NUCLEOTIDE SEQUENCE</scope>
    <source>
        <strain evidence="9">Gz</strain>
        <tissue evidence="9">Muscle</tissue>
    </source>
</reference>
<dbReference type="Pfam" id="PF13765">
    <property type="entry name" value="PRY"/>
    <property type="match status" value="1"/>
</dbReference>
<evidence type="ECO:0000313" key="10">
    <source>
        <dbReference type="Proteomes" id="UP001187415"/>
    </source>
</evidence>
<dbReference type="SUPFAM" id="SSF57850">
    <property type="entry name" value="RING/U-box"/>
    <property type="match status" value="1"/>
</dbReference>
<feature type="domain" description="B30.2/SPRY" evidence="8">
    <location>
        <begin position="270"/>
        <end position="455"/>
    </location>
</feature>
<dbReference type="CDD" id="cd12893">
    <property type="entry name" value="SPRY_PRY_TRIM35"/>
    <property type="match status" value="1"/>
</dbReference>
<dbReference type="Pfam" id="PF13445">
    <property type="entry name" value="zf-RING_UBOX"/>
    <property type="match status" value="1"/>
</dbReference>
<evidence type="ECO:0000259" key="8">
    <source>
        <dbReference type="PROSITE" id="PS50188"/>
    </source>
</evidence>
<dbReference type="InterPro" id="IPR013320">
    <property type="entry name" value="ConA-like_dom_sf"/>
</dbReference>
<dbReference type="PROSITE" id="PS00518">
    <property type="entry name" value="ZF_RING_1"/>
    <property type="match status" value="1"/>
</dbReference>
<dbReference type="GO" id="GO:0008270">
    <property type="term" value="F:zinc ion binding"/>
    <property type="evidence" value="ECO:0007669"/>
    <property type="project" value="UniProtKB-KW"/>
</dbReference>
<feature type="domain" description="RING-type" evidence="6">
    <location>
        <begin position="11"/>
        <end position="51"/>
    </location>
</feature>
<evidence type="ECO:0000256" key="1">
    <source>
        <dbReference type="ARBA" id="ARBA00022723"/>
    </source>
</evidence>
<dbReference type="SMART" id="SM00184">
    <property type="entry name" value="RING"/>
    <property type="match status" value="1"/>
</dbReference>
<evidence type="ECO:0000259" key="7">
    <source>
        <dbReference type="PROSITE" id="PS50119"/>
    </source>
</evidence>
<dbReference type="PROSITE" id="PS50188">
    <property type="entry name" value="B302_SPRY"/>
    <property type="match status" value="1"/>
</dbReference>
<dbReference type="Gene3D" id="3.30.40.10">
    <property type="entry name" value="Zinc/RING finger domain, C3HC4 (zinc finger)"/>
    <property type="match status" value="1"/>
</dbReference>
<dbReference type="SMART" id="SM00449">
    <property type="entry name" value="SPRY"/>
    <property type="match status" value="1"/>
</dbReference>
<dbReference type="InterPro" id="IPR000315">
    <property type="entry name" value="Znf_B-box"/>
</dbReference>
<dbReference type="SUPFAM" id="SSF57845">
    <property type="entry name" value="B-box zinc-binding domain"/>
    <property type="match status" value="1"/>
</dbReference>
<dbReference type="SUPFAM" id="SSF49899">
    <property type="entry name" value="Concanavalin A-like lectins/glucanases"/>
    <property type="match status" value="1"/>
</dbReference>
<keyword evidence="10" id="KW-1185">Reference proteome</keyword>
<dbReference type="InterPro" id="IPR027370">
    <property type="entry name" value="Znf-RING_euk"/>
</dbReference>
<dbReference type="PROSITE" id="PS50089">
    <property type="entry name" value="ZF_RING_2"/>
    <property type="match status" value="1"/>
</dbReference>
<accession>A0AA88T2H3</accession>
<dbReference type="Gene3D" id="3.30.160.60">
    <property type="entry name" value="Classic Zinc Finger"/>
    <property type="match status" value="1"/>
</dbReference>
<evidence type="ECO:0000256" key="5">
    <source>
        <dbReference type="SAM" id="Coils"/>
    </source>
</evidence>
<evidence type="ECO:0000259" key="6">
    <source>
        <dbReference type="PROSITE" id="PS50089"/>
    </source>
</evidence>
<organism evidence="9 10">
    <name type="scientific">Channa striata</name>
    <name type="common">Snakehead murrel</name>
    <name type="synonym">Ophicephalus striatus</name>
    <dbReference type="NCBI Taxonomy" id="64152"/>
    <lineage>
        <taxon>Eukaryota</taxon>
        <taxon>Metazoa</taxon>
        <taxon>Chordata</taxon>
        <taxon>Craniata</taxon>
        <taxon>Vertebrata</taxon>
        <taxon>Euteleostomi</taxon>
        <taxon>Actinopterygii</taxon>
        <taxon>Neopterygii</taxon>
        <taxon>Teleostei</taxon>
        <taxon>Neoteleostei</taxon>
        <taxon>Acanthomorphata</taxon>
        <taxon>Anabantaria</taxon>
        <taxon>Anabantiformes</taxon>
        <taxon>Channoidei</taxon>
        <taxon>Channidae</taxon>
        <taxon>Channa</taxon>
    </lineage>
</organism>
<dbReference type="InterPro" id="IPR001870">
    <property type="entry name" value="B30.2/SPRY"/>
</dbReference>
<feature type="domain" description="B box-type" evidence="7">
    <location>
        <begin position="80"/>
        <end position="121"/>
    </location>
</feature>
<dbReference type="PANTHER" id="PTHR24103">
    <property type="entry name" value="E3 UBIQUITIN-PROTEIN LIGASE TRIM"/>
    <property type="match status" value="1"/>
</dbReference>
<dbReference type="InterPro" id="IPR050143">
    <property type="entry name" value="TRIM/RBCC"/>
</dbReference>
<dbReference type="InterPro" id="IPR003877">
    <property type="entry name" value="SPRY_dom"/>
</dbReference>
<evidence type="ECO:0000256" key="2">
    <source>
        <dbReference type="ARBA" id="ARBA00022771"/>
    </source>
</evidence>
<evidence type="ECO:0000256" key="4">
    <source>
        <dbReference type="PROSITE-ProRule" id="PRU00024"/>
    </source>
</evidence>
<gene>
    <name evidence="9" type="ORF">Q5P01_001089</name>
</gene>
<dbReference type="Pfam" id="PF00643">
    <property type="entry name" value="zf-B_box"/>
    <property type="match status" value="1"/>
</dbReference>
<dbReference type="AlphaFoldDB" id="A0AA88T2H3"/>
<dbReference type="PRINTS" id="PR01407">
    <property type="entry name" value="BUTYPHLNCDUF"/>
</dbReference>
<evidence type="ECO:0000313" key="9">
    <source>
        <dbReference type="EMBL" id="KAK2861556.1"/>
    </source>
</evidence>
<dbReference type="Gene3D" id="2.60.120.920">
    <property type="match status" value="1"/>
</dbReference>
<dbReference type="InterPro" id="IPR006574">
    <property type="entry name" value="PRY"/>
</dbReference>
<evidence type="ECO:0000256" key="3">
    <source>
        <dbReference type="ARBA" id="ARBA00022833"/>
    </source>
</evidence>
<keyword evidence="1" id="KW-0479">Metal-binding</keyword>
<dbReference type="InterPro" id="IPR017907">
    <property type="entry name" value="Znf_RING_CS"/>
</dbReference>
<dbReference type="InterPro" id="IPR001841">
    <property type="entry name" value="Znf_RING"/>
</dbReference>
<dbReference type="Pfam" id="PF00622">
    <property type="entry name" value="SPRY"/>
    <property type="match status" value="1"/>
</dbReference>
<dbReference type="Proteomes" id="UP001187415">
    <property type="component" value="Unassembled WGS sequence"/>
</dbReference>
<dbReference type="InterPro" id="IPR003879">
    <property type="entry name" value="Butyrophylin_SPRY"/>
</dbReference>
<comment type="caution">
    <text evidence="9">The sequence shown here is derived from an EMBL/GenBank/DDBJ whole genome shotgun (WGS) entry which is preliminary data.</text>
</comment>
<keyword evidence="2 4" id="KW-0863">Zinc-finger</keyword>